<name>A0ABY7VUS2_9BACT</name>
<reference evidence="2 3" key="1">
    <citation type="submission" date="2023-02" db="EMBL/GenBank/DDBJ databases">
        <title>Genome sequence of Lentisphaera profundi SAORIC-696.</title>
        <authorList>
            <person name="Kim e."/>
            <person name="Cho J.-C."/>
            <person name="Choi A."/>
            <person name="Kang I."/>
        </authorList>
    </citation>
    <scope>NUCLEOTIDE SEQUENCE [LARGE SCALE GENOMIC DNA]</scope>
    <source>
        <strain evidence="2 3">SAORIC-696</strain>
    </source>
</reference>
<dbReference type="RefSeq" id="WP_274150707.1">
    <property type="nucleotide sequence ID" value="NZ_CP117811.1"/>
</dbReference>
<keyword evidence="3" id="KW-1185">Reference proteome</keyword>
<sequence>MKHILTLSILFFLFSCSTTNTVSISEAGDKSPRQVNSREVTTHVIKQKLPIAIQQVNSNSIEQVLTDRISSKILKDDFSISTSQNSFFTMKISAKGEEKGKFGKYTRYDISADLALIRTTDGKVLAKEHFQETGKRTTGISKAQNNTATAISGPIGDWLAKESLKVKNGIHACALSIDLSDFNDSWFNKTDRSLKLSKSVSRFTSMAKSYDGIIDCRLISSKGDIYTFRIIYQEDNFPNGLSSRSIGQNDIEVDSEDPLAELTKIIFTSNQ</sequence>
<protein>
    <recommendedName>
        <fullName evidence="4">Lipoprotein</fullName>
    </recommendedName>
</protein>
<dbReference type="Proteomes" id="UP001214250">
    <property type="component" value="Chromosome 1"/>
</dbReference>
<feature type="signal peptide" evidence="1">
    <location>
        <begin position="1"/>
        <end position="22"/>
    </location>
</feature>
<dbReference type="EMBL" id="CP117811">
    <property type="protein sequence ID" value="WDE96642.1"/>
    <property type="molecule type" value="Genomic_DNA"/>
</dbReference>
<gene>
    <name evidence="2" type="ORF">PQO03_01500</name>
</gene>
<proteinExistence type="predicted"/>
<accession>A0ABY7VUS2</accession>
<organism evidence="2 3">
    <name type="scientific">Lentisphaera profundi</name>
    <dbReference type="NCBI Taxonomy" id="1658616"/>
    <lineage>
        <taxon>Bacteria</taxon>
        <taxon>Pseudomonadati</taxon>
        <taxon>Lentisphaerota</taxon>
        <taxon>Lentisphaeria</taxon>
        <taxon>Lentisphaerales</taxon>
        <taxon>Lentisphaeraceae</taxon>
        <taxon>Lentisphaera</taxon>
    </lineage>
</organism>
<evidence type="ECO:0000313" key="3">
    <source>
        <dbReference type="Proteomes" id="UP001214250"/>
    </source>
</evidence>
<evidence type="ECO:0000256" key="1">
    <source>
        <dbReference type="SAM" id="SignalP"/>
    </source>
</evidence>
<evidence type="ECO:0000313" key="2">
    <source>
        <dbReference type="EMBL" id="WDE96642.1"/>
    </source>
</evidence>
<keyword evidence="1" id="KW-0732">Signal</keyword>
<feature type="chain" id="PRO_5047037774" description="Lipoprotein" evidence="1">
    <location>
        <begin position="23"/>
        <end position="271"/>
    </location>
</feature>
<dbReference type="PROSITE" id="PS51257">
    <property type="entry name" value="PROKAR_LIPOPROTEIN"/>
    <property type="match status" value="1"/>
</dbReference>
<evidence type="ECO:0008006" key="4">
    <source>
        <dbReference type="Google" id="ProtNLM"/>
    </source>
</evidence>